<feature type="domain" description="Cupin type-2" evidence="1">
    <location>
        <begin position="53"/>
        <end position="107"/>
    </location>
</feature>
<evidence type="ECO:0000313" key="3">
    <source>
        <dbReference type="Proteomes" id="UP001172083"/>
    </source>
</evidence>
<dbReference type="Pfam" id="PF07883">
    <property type="entry name" value="Cupin_2"/>
    <property type="match status" value="1"/>
</dbReference>
<dbReference type="PANTHER" id="PTHR36114:SF1">
    <property type="entry name" value="16.7 KDA PROTEIN IN WHIE LOCUS"/>
    <property type="match status" value="1"/>
</dbReference>
<dbReference type="InterPro" id="IPR013096">
    <property type="entry name" value="Cupin_2"/>
</dbReference>
<dbReference type="Proteomes" id="UP001172083">
    <property type="component" value="Unassembled WGS sequence"/>
</dbReference>
<comment type="caution">
    <text evidence="2">The sequence shown here is derived from an EMBL/GenBank/DDBJ whole genome shotgun (WGS) entry which is preliminary data.</text>
</comment>
<gene>
    <name evidence="2" type="ORF">QQ020_08920</name>
</gene>
<keyword evidence="3" id="KW-1185">Reference proteome</keyword>
<organism evidence="2 3">
    <name type="scientific">Agaribacillus aureus</name>
    <dbReference type="NCBI Taxonomy" id="3051825"/>
    <lineage>
        <taxon>Bacteria</taxon>
        <taxon>Pseudomonadati</taxon>
        <taxon>Bacteroidota</taxon>
        <taxon>Cytophagia</taxon>
        <taxon>Cytophagales</taxon>
        <taxon>Splendidivirgaceae</taxon>
        <taxon>Agaribacillus</taxon>
    </lineage>
</organism>
<dbReference type="EMBL" id="JAUJEB010000001">
    <property type="protein sequence ID" value="MDN5212171.1"/>
    <property type="molecule type" value="Genomic_DNA"/>
</dbReference>
<dbReference type="PANTHER" id="PTHR36114">
    <property type="entry name" value="16.7 KDA PROTEIN IN WHIE LOCUS"/>
    <property type="match status" value="1"/>
</dbReference>
<evidence type="ECO:0000313" key="2">
    <source>
        <dbReference type="EMBL" id="MDN5212171.1"/>
    </source>
</evidence>
<name>A0ABT8L550_9BACT</name>
<accession>A0ABT8L550</accession>
<dbReference type="CDD" id="cd02226">
    <property type="entry name" value="cupin_YdbB-like"/>
    <property type="match status" value="1"/>
</dbReference>
<reference evidence="2" key="1">
    <citation type="submission" date="2023-06" db="EMBL/GenBank/DDBJ databases">
        <title>Genomic of Agaribacillus aureum.</title>
        <authorList>
            <person name="Wang G."/>
        </authorList>
    </citation>
    <scope>NUCLEOTIDE SEQUENCE</scope>
    <source>
        <strain evidence="2">BMA12</strain>
    </source>
</reference>
<dbReference type="InterPro" id="IPR052044">
    <property type="entry name" value="PKS_Associated_Protein"/>
</dbReference>
<dbReference type="RefSeq" id="WP_346757494.1">
    <property type="nucleotide sequence ID" value="NZ_JAUJEB010000001.1"/>
</dbReference>
<sequence>MKRKKFILMSTWIMEDKVNITDKFSRFNDHWNPRIIGELNGQYVKIAKILGDFIWHSHENEDELFLVIKGTLILEFRDKTITVNEGEFYIVPRGVEHKPKAVEETHIMMFEPKSTINTGSERTDLTKENLDFI</sequence>
<dbReference type="SUPFAM" id="SSF51182">
    <property type="entry name" value="RmlC-like cupins"/>
    <property type="match status" value="1"/>
</dbReference>
<dbReference type="Gene3D" id="2.60.120.10">
    <property type="entry name" value="Jelly Rolls"/>
    <property type="match status" value="1"/>
</dbReference>
<protein>
    <submittedName>
        <fullName evidence="2">Cupin domain-containing protein</fullName>
    </submittedName>
</protein>
<dbReference type="InterPro" id="IPR014710">
    <property type="entry name" value="RmlC-like_jellyroll"/>
</dbReference>
<evidence type="ECO:0000259" key="1">
    <source>
        <dbReference type="Pfam" id="PF07883"/>
    </source>
</evidence>
<proteinExistence type="predicted"/>
<dbReference type="InterPro" id="IPR011051">
    <property type="entry name" value="RmlC_Cupin_sf"/>
</dbReference>